<gene>
    <name evidence="2" type="ORF">ACPOL_6333</name>
</gene>
<name>A0A2Z5G9Q0_9BACT</name>
<dbReference type="Gene3D" id="3.90.1200.10">
    <property type="match status" value="1"/>
</dbReference>
<sequence length="502" mass="56334">MFGIVCATRVRPRAEANLEPSTVGEEHKVVPTGISSICQSGVCAVDVQRTITDPDCNHFRLFLIEPCSRTVLARRDGERWVLPRANIPRWSRIAPNILSKIRGQLGIQAIVLDELDALAHDSLILAEVIDRPQSGNDSSFSWKNLRDLATDEFVGEELRTVRALVFEGTTGRGQFSRLGWFSEVLSWTASHTDVATKQFVEIKQVNAASSSTLIRFATENGFAVWFKAVADPSMIEYRVTVKLREYFPDYLPTLLATHDVWHAWLMEDAGRPLDEMENARPRLFEEVARHLAELQKASIPKAASLLVQGCADLRLSALRARMPAIMASLEEAVEIPDYGSHTYLRKARIRALHQIFKDAADQLQASSIPDTLVHSDVSTENILIGDGTCVFADWAEAAVGNPMANFEQLRIQVAQHHNAAAVHGRLLAAYMRTWSSQLSDSQIRKAFMATPPVAIAMYLNTRRDWLTPEKLREPEFVRYARAMARQMDRAVREYEAREALTA</sequence>
<proteinExistence type="predicted"/>
<protein>
    <recommendedName>
        <fullName evidence="1">Aminoglycoside phosphotransferase domain-containing protein</fullName>
    </recommendedName>
</protein>
<dbReference type="Pfam" id="PF01636">
    <property type="entry name" value="APH"/>
    <property type="match status" value="1"/>
</dbReference>
<evidence type="ECO:0000259" key="1">
    <source>
        <dbReference type="Pfam" id="PF01636"/>
    </source>
</evidence>
<dbReference type="SUPFAM" id="SSF56112">
    <property type="entry name" value="Protein kinase-like (PK-like)"/>
    <property type="match status" value="1"/>
</dbReference>
<dbReference type="EMBL" id="CP030840">
    <property type="protein sequence ID" value="AXC15567.1"/>
    <property type="molecule type" value="Genomic_DNA"/>
</dbReference>
<organism evidence="2 3">
    <name type="scientific">Acidisarcina polymorpha</name>
    <dbReference type="NCBI Taxonomy" id="2211140"/>
    <lineage>
        <taxon>Bacteria</taxon>
        <taxon>Pseudomonadati</taxon>
        <taxon>Acidobacteriota</taxon>
        <taxon>Terriglobia</taxon>
        <taxon>Terriglobales</taxon>
        <taxon>Acidobacteriaceae</taxon>
        <taxon>Acidisarcina</taxon>
    </lineage>
</organism>
<dbReference type="AlphaFoldDB" id="A0A2Z5G9Q0"/>
<dbReference type="KEGG" id="abas:ACPOL_6333"/>
<feature type="domain" description="Aminoglycoside phosphotransferase" evidence="1">
    <location>
        <begin position="256"/>
        <end position="406"/>
    </location>
</feature>
<evidence type="ECO:0000313" key="2">
    <source>
        <dbReference type="EMBL" id="AXC15567.1"/>
    </source>
</evidence>
<keyword evidence="3" id="KW-1185">Reference proteome</keyword>
<reference evidence="2 3" key="1">
    <citation type="journal article" date="2018" name="Front. Microbiol.">
        <title>Hydrolytic Capabilities as a Key to Environmental Success: Chitinolytic and Cellulolytic Acidobacteria From Acidic Sub-arctic Soils and Boreal Peatlands.</title>
        <authorList>
            <person name="Belova S.E."/>
            <person name="Ravin N.V."/>
            <person name="Pankratov T.A."/>
            <person name="Rakitin A.L."/>
            <person name="Ivanova A.A."/>
            <person name="Beletsky A.V."/>
            <person name="Mardanov A.V."/>
            <person name="Sinninghe Damste J.S."/>
            <person name="Dedysh S.N."/>
        </authorList>
    </citation>
    <scope>NUCLEOTIDE SEQUENCE [LARGE SCALE GENOMIC DNA]</scope>
    <source>
        <strain evidence="2 3">SBC82</strain>
    </source>
</reference>
<dbReference type="Proteomes" id="UP000253606">
    <property type="component" value="Chromosome"/>
</dbReference>
<evidence type="ECO:0000313" key="3">
    <source>
        <dbReference type="Proteomes" id="UP000253606"/>
    </source>
</evidence>
<dbReference type="InterPro" id="IPR002575">
    <property type="entry name" value="Aminoglycoside_PTrfase"/>
</dbReference>
<accession>A0A2Z5G9Q0</accession>
<dbReference type="InterPro" id="IPR011009">
    <property type="entry name" value="Kinase-like_dom_sf"/>
</dbReference>